<gene>
    <name evidence="1" type="ORF">L914_10125</name>
</gene>
<feature type="non-terminal residue" evidence="1">
    <location>
        <position position="32"/>
    </location>
</feature>
<reference evidence="1" key="1">
    <citation type="submission" date="2013-11" db="EMBL/GenBank/DDBJ databases">
        <title>The Genome Sequence of Phytophthora parasitica IAC_01/95.</title>
        <authorList>
            <consortium name="The Broad Institute Genomics Platform"/>
            <person name="Russ C."/>
            <person name="Tyler B."/>
            <person name="Panabieres F."/>
            <person name="Shan W."/>
            <person name="Tripathy S."/>
            <person name="Grunwald N."/>
            <person name="Machado M."/>
            <person name="Johnson C.S."/>
            <person name="Arredondo F."/>
            <person name="Hong C."/>
            <person name="Coffey M."/>
            <person name="Young S.K."/>
            <person name="Zeng Q."/>
            <person name="Gargeya S."/>
            <person name="Fitzgerald M."/>
            <person name="Abouelleil A."/>
            <person name="Alvarado L."/>
            <person name="Chapman S.B."/>
            <person name="Gainer-Dewar J."/>
            <person name="Goldberg J."/>
            <person name="Griggs A."/>
            <person name="Gujja S."/>
            <person name="Hansen M."/>
            <person name="Howarth C."/>
            <person name="Imamovic A."/>
            <person name="Ireland A."/>
            <person name="Larimer J."/>
            <person name="McCowan C."/>
            <person name="Murphy C."/>
            <person name="Pearson M."/>
            <person name="Poon T.W."/>
            <person name="Priest M."/>
            <person name="Roberts A."/>
            <person name="Saif S."/>
            <person name="Shea T."/>
            <person name="Sykes S."/>
            <person name="Wortman J."/>
            <person name="Nusbaum C."/>
            <person name="Birren B."/>
        </authorList>
    </citation>
    <scope>NUCLEOTIDE SEQUENCE [LARGE SCALE GENOMIC DNA]</scope>
    <source>
        <strain evidence="1">IAC_01/95</strain>
    </source>
</reference>
<dbReference type="EMBL" id="KI693294">
    <property type="protein sequence ID" value="ETM44661.1"/>
    <property type="molecule type" value="Genomic_DNA"/>
</dbReference>
<organism evidence="1">
    <name type="scientific">Phytophthora nicotianae</name>
    <name type="common">Potato buckeye rot agent</name>
    <name type="synonym">Phytophthora parasitica</name>
    <dbReference type="NCBI Taxonomy" id="4792"/>
    <lineage>
        <taxon>Eukaryota</taxon>
        <taxon>Sar</taxon>
        <taxon>Stramenopiles</taxon>
        <taxon>Oomycota</taxon>
        <taxon>Peronosporomycetes</taxon>
        <taxon>Peronosporales</taxon>
        <taxon>Peronosporaceae</taxon>
        <taxon>Phytophthora</taxon>
    </lineage>
</organism>
<dbReference type="Proteomes" id="UP000054532">
    <property type="component" value="Unassembled WGS sequence"/>
</dbReference>
<accession>W2N7U3</accession>
<dbReference type="AlphaFoldDB" id="W2N7U3"/>
<proteinExistence type="predicted"/>
<protein>
    <submittedName>
        <fullName evidence="1">Uncharacterized protein</fullName>
    </submittedName>
</protein>
<evidence type="ECO:0000313" key="1">
    <source>
        <dbReference type="EMBL" id="ETM44661.1"/>
    </source>
</evidence>
<sequence>MLSKRKRAADELDEKISKKVLKRSRLQSIFIE</sequence>
<name>W2N7U3_PHYNI</name>